<dbReference type="EMBL" id="JAGMUU010000042">
    <property type="protein sequence ID" value="KAH7114518.1"/>
    <property type="molecule type" value="Genomic_DNA"/>
</dbReference>
<feature type="compositionally biased region" description="Basic and acidic residues" evidence="1">
    <location>
        <begin position="74"/>
        <end position="88"/>
    </location>
</feature>
<feature type="compositionally biased region" description="Polar residues" evidence="1">
    <location>
        <begin position="1"/>
        <end position="18"/>
    </location>
</feature>
<reference evidence="2" key="1">
    <citation type="journal article" date="2021" name="Nat. Commun.">
        <title>Genetic determinants of endophytism in the Arabidopsis root mycobiome.</title>
        <authorList>
            <person name="Mesny F."/>
            <person name="Miyauchi S."/>
            <person name="Thiergart T."/>
            <person name="Pickel B."/>
            <person name="Atanasova L."/>
            <person name="Karlsson M."/>
            <person name="Huettel B."/>
            <person name="Barry K.W."/>
            <person name="Haridas S."/>
            <person name="Chen C."/>
            <person name="Bauer D."/>
            <person name="Andreopoulos W."/>
            <person name="Pangilinan J."/>
            <person name="LaButti K."/>
            <person name="Riley R."/>
            <person name="Lipzen A."/>
            <person name="Clum A."/>
            <person name="Drula E."/>
            <person name="Henrissat B."/>
            <person name="Kohler A."/>
            <person name="Grigoriev I.V."/>
            <person name="Martin F.M."/>
            <person name="Hacquard S."/>
        </authorList>
    </citation>
    <scope>NUCLEOTIDE SEQUENCE</scope>
    <source>
        <strain evidence="2">MPI-CAGE-AT-0021</strain>
    </source>
</reference>
<feature type="region of interest" description="Disordered" evidence="1">
    <location>
        <begin position="42"/>
        <end position="101"/>
    </location>
</feature>
<evidence type="ECO:0000313" key="3">
    <source>
        <dbReference type="Proteomes" id="UP000717696"/>
    </source>
</evidence>
<comment type="caution">
    <text evidence="2">The sequence shown here is derived from an EMBL/GenBank/DDBJ whole genome shotgun (WGS) entry which is preliminary data.</text>
</comment>
<sequence length="170" mass="18708">MDSMQKQEPSAAEKTQTGHIVPDTDRGLEENRFTSIQELLTSAQARSSHDPCPLEGTLSIEQHHPLPGEPHISIPDREDANGDGEVVRETSSSGMFPLDGPAAFEEADKLSFLADAIQTSQSRDVDDAKPCAIHVQATGEQPFIRVERGADFADSLHEDFFPRTFPKLFH</sequence>
<keyword evidence="3" id="KW-1185">Reference proteome</keyword>
<dbReference type="AlphaFoldDB" id="A0A9P9D8H9"/>
<proteinExistence type="predicted"/>
<organism evidence="2 3">
    <name type="scientific">Dactylonectria estremocensis</name>
    <dbReference type="NCBI Taxonomy" id="1079267"/>
    <lineage>
        <taxon>Eukaryota</taxon>
        <taxon>Fungi</taxon>
        <taxon>Dikarya</taxon>
        <taxon>Ascomycota</taxon>
        <taxon>Pezizomycotina</taxon>
        <taxon>Sordariomycetes</taxon>
        <taxon>Hypocreomycetidae</taxon>
        <taxon>Hypocreales</taxon>
        <taxon>Nectriaceae</taxon>
        <taxon>Dactylonectria</taxon>
    </lineage>
</organism>
<evidence type="ECO:0000313" key="2">
    <source>
        <dbReference type="EMBL" id="KAH7114518.1"/>
    </source>
</evidence>
<name>A0A9P9D8H9_9HYPO</name>
<gene>
    <name evidence="2" type="ORF">B0J13DRAFT_573334</name>
</gene>
<protein>
    <submittedName>
        <fullName evidence="2">Uncharacterized protein</fullName>
    </submittedName>
</protein>
<dbReference type="Proteomes" id="UP000717696">
    <property type="component" value="Unassembled WGS sequence"/>
</dbReference>
<evidence type="ECO:0000256" key="1">
    <source>
        <dbReference type="SAM" id="MobiDB-lite"/>
    </source>
</evidence>
<dbReference type="OrthoDB" id="5098383at2759"/>
<feature type="region of interest" description="Disordered" evidence="1">
    <location>
        <begin position="1"/>
        <end position="29"/>
    </location>
</feature>
<accession>A0A9P9D8H9</accession>